<proteinExistence type="predicted"/>
<dbReference type="Proteomes" id="UP000016932">
    <property type="component" value="Unassembled WGS sequence"/>
</dbReference>
<protein>
    <submittedName>
        <fullName evidence="1">Uncharacterized protein</fullName>
    </submittedName>
</protein>
<sequence>MHRRAVPSSAKPGALEKRVRSYVRDAVACNELLLSTVMKSKDQIATSFPFPFST</sequence>
<dbReference type="GeneID" id="19333910"/>
<dbReference type="RefSeq" id="XP_007930340.1">
    <property type="nucleotide sequence ID" value="XM_007932149.1"/>
</dbReference>
<dbReference type="EMBL" id="KB446562">
    <property type="protein sequence ID" value="EME79687.1"/>
    <property type="molecule type" value="Genomic_DNA"/>
</dbReference>
<dbReference type="HOGENOM" id="CLU_3051402_0_0_1"/>
<name>M3AQI4_PSEFD</name>
<keyword evidence="2" id="KW-1185">Reference proteome</keyword>
<organism evidence="1 2">
    <name type="scientific">Pseudocercospora fijiensis (strain CIRAD86)</name>
    <name type="common">Black leaf streak disease fungus</name>
    <name type="synonym">Mycosphaerella fijiensis</name>
    <dbReference type="NCBI Taxonomy" id="383855"/>
    <lineage>
        <taxon>Eukaryota</taxon>
        <taxon>Fungi</taxon>
        <taxon>Dikarya</taxon>
        <taxon>Ascomycota</taxon>
        <taxon>Pezizomycotina</taxon>
        <taxon>Dothideomycetes</taxon>
        <taxon>Dothideomycetidae</taxon>
        <taxon>Mycosphaerellales</taxon>
        <taxon>Mycosphaerellaceae</taxon>
        <taxon>Pseudocercospora</taxon>
    </lineage>
</organism>
<accession>M3AQI4</accession>
<dbReference type="AlphaFoldDB" id="M3AQI4"/>
<dbReference type="VEuPathDB" id="FungiDB:MYCFIDRAFT_178259"/>
<evidence type="ECO:0000313" key="1">
    <source>
        <dbReference type="EMBL" id="EME79687.1"/>
    </source>
</evidence>
<gene>
    <name evidence="1" type="ORF">MYCFIDRAFT_178259</name>
</gene>
<reference evidence="1 2" key="1">
    <citation type="journal article" date="2012" name="PLoS Pathog.">
        <title>Diverse lifestyles and strategies of plant pathogenesis encoded in the genomes of eighteen Dothideomycetes fungi.</title>
        <authorList>
            <person name="Ohm R.A."/>
            <person name="Feau N."/>
            <person name="Henrissat B."/>
            <person name="Schoch C.L."/>
            <person name="Horwitz B.A."/>
            <person name="Barry K.W."/>
            <person name="Condon B.J."/>
            <person name="Copeland A.C."/>
            <person name="Dhillon B."/>
            <person name="Glaser F."/>
            <person name="Hesse C.N."/>
            <person name="Kosti I."/>
            <person name="LaButti K."/>
            <person name="Lindquist E.A."/>
            <person name="Lucas S."/>
            <person name="Salamov A.A."/>
            <person name="Bradshaw R.E."/>
            <person name="Ciuffetti L."/>
            <person name="Hamelin R.C."/>
            <person name="Kema G.H.J."/>
            <person name="Lawrence C."/>
            <person name="Scott J.A."/>
            <person name="Spatafora J.W."/>
            <person name="Turgeon B.G."/>
            <person name="de Wit P.J.G.M."/>
            <person name="Zhong S."/>
            <person name="Goodwin S.B."/>
            <person name="Grigoriev I.V."/>
        </authorList>
    </citation>
    <scope>NUCLEOTIDE SEQUENCE [LARGE SCALE GENOMIC DNA]</scope>
    <source>
        <strain evidence="1 2">CIRAD86</strain>
    </source>
</reference>
<dbReference type="KEGG" id="pfj:MYCFIDRAFT_178259"/>
<evidence type="ECO:0000313" key="2">
    <source>
        <dbReference type="Proteomes" id="UP000016932"/>
    </source>
</evidence>